<dbReference type="InterPro" id="IPR036397">
    <property type="entry name" value="RNaseH_sf"/>
</dbReference>
<reference evidence="3 4" key="1">
    <citation type="submission" date="2015-01" db="EMBL/GenBank/DDBJ databases">
        <title>Evolution of Trichinella species and genotypes.</title>
        <authorList>
            <person name="Korhonen P.K."/>
            <person name="Edoardo P."/>
            <person name="Giuseppe L.R."/>
            <person name="Gasser R.B."/>
        </authorList>
    </citation>
    <scope>NUCLEOTIDE SEQUENCE [LARGE SCALE GENOMIC DNA]</scope>
    <source>
        <strain evidence="2">ISS176</strain>
        <strain evidence="1">ISS588</strain>
    </source>
</reference>
<dbReference type="Proteomes" id="UP000054805">
    <property type="component" value="Unassembled WGS sequence"/>
</dbReference>
<name>A0A0V1HFE8_TRIPS</name>
<keyword evidence="3" id="KW-1185">Reference proteome</keyword>
<accession>A0A0V1HFE8</accession>
<evidence type="ECO:0000313" key="3">
    <source>
        <dbReference type="Proteomes" id="UP000054805"/>
    </source>
</evidence>
<dbReference type="Proteomes" id="UP000054826">
    <property type="component" value="Unassembled WGS sequence"/>
</dbReference>
<proteinExistence type="predicted"/>
<gene>
    <name evidence="1" type="ORF">T4B_2148</name>
    <name evidence="2" type="ORF">T4C_4688</name>
</gene>
<dbReference type="Gene3D" id="3.30.420.10">
    <property type="entry name" value="Ribonuclease H-like superfamily/Ribonuclease H"/>
    <property type="match status" value="1"/>
</dbReference>
<dbReference type="EMBL" id="JYDS01000385">
    <property type="protein sequence ID" value="KRZ09127.1"/>
    <property type="molecule type" value="Genomic_DNA"/>
</dbReference>
<protein>
    <recommendedName>
        <fullName evidence="5">Integrase catalytic domain-containing protein</fullName>
    </recommendedName>
</protein>
<evidence type="ECO:0008006" key="5">
    <source>
        <dbReference type="Google" id="ProtNLM"/>
    </source>
</evidence>
<sequence>MVEDTIMISYGVVAWLIPATQKEVIGACTWSGIQKHARKGTGTHMGRNRSAMISFTYRFHWPAPRIIFQMLGNSTCSGNGSVIDSSNVKLKTTINSTWIVICDSIGQRFSTYVSASWNVTIAPYHSASNAQAERMQQTMKKALRRIVKGNSNVHHERLLLSQHINLNSKTVLCLAELLMHCRRRTLLDNLQQDGAKISIWSSSGHSQTVFLLVSNFMSLFYRFSLSDCSFI</sequence>
<dbReference type="AlphaFoldDB" id="A0A0V1HFE8"/>
<dbReference type="GO" id="GO:0003676">
    <property type="term" value="F:nucleic acid binding"/>
    <property type="evidence" value="ECO:0007669"/>
    <property type="project" value="InterPro"/>
</dbReference>
<evidence type="ECO:0000313" key="4">
    <source>
        <dbReference type="Proteomes" id="UP000054826"/>
    </source>
</evidence>
<evidence type="ECO:0000313" key="2">
    <source>
        <dbReference type="EMBL" id="KRZ41360.1"/>
    </source>
</evidence>
<comment type="caution">
    <text evidence="1">The sequence shown here is derived from an EMBL/GenBank/DDBJ whole genome shotgun (WGS) entry which is preliminary data.</text>
</comment>
<organism evidence="1 3">
    <name type="scientific">Trichinella pseudospiralis</name>
    <name type="common">Parasitic roundworm</name>
    <dbReference type="NCBI Taxonomy" id="6337"/>
    <lineage>
        <taxon>Eukaryota</taxon>
        <taxon>Metazoa</taxon>
        <taxon>Ecdysozoa</taxon>
        <taxon>Nematoda</taxon>
        <taxon>Enoplea</taxon>
        <taxon>Dorylaimia</taxon>
        <taxon>Trichinellida</taxon>
        <taxon>Trichinellidae</taxon>
        <taxon>Trichinella</taxon>
    </lineage>
</organism>
<evidence type="ECO:0000313" key="1">
    <source>
        <dbReference type="EMBL" id="KRZ09127.1"/>
    </source>
</evidence>
<dbReference type="EMBL" id="JYDV01000020">
    <property type="protein sequence ID" value="KRZ41360.1"/>
    <property type="molecule type" value="Genomic_DNA"/>
</dbReference>